<comment type="caution">
    <text evidence="2">The sequence shown here is derived from an EMBL/GenBank/DDBJ whole genome shotgun (WGS) entry which is preliminary data.</text>
</comment>
<dbReference type="AlphaFoldDB" id="A0A8H5B775"/>
<evidence type="ECO:0000259" key="1">
    <source>
        <dbReference type="Pfam" id="PF26632"/>
    </source>
</evidence>
<dbReference type="Proteomes" id="UP000567179">
    <property type="component" value="Unassembled WGS sequence"/>
</dbReference>
<evidence type="ECO:0000313" key="3">
    <source>
        <dbReference type="Proteomes" id="UP000567179"/>
    </source>
</evidence>
<dbReference type="InterPro" id="IPR058518">
    <property type="entry name" value="DUF8205"/>
</dbReference>
<protein>
    <recommendedName>
        <fullName evidence="1">DUF8205 domain-containing protein</fullName>
    </recommendedName>
</protein>
<name>A0A8H5B775_9AGAR</name>
<feature type="domain" description="DUF8205" evidence="1">
    <location>
        <begin position="100"/>
        <end position="332"/>
    </location>
</feature>
<keyword evidence="3" id="KW-1185">Reference proteome</keyword>
<accession>A0A8H5B775</accession>
<evidence type="ECO:0000313" key="2">
    <source>
        <dbReference type="EMBL" id="KAF5317835.1"/>
    </source>
</evidence>
<reference evidence="2 3" key="1">
    <citation type="journal article" date="2020" name="ISME J.">
        <title>Uncovering the hidden diversity of litter-decomposition mechanisms in mushroom-forming fungi.</title>
        <authorList>
            <person name="Floudas D."/>
            <person name="Bentzer J."/>
            <person name="Ahren D."/>
            <person name="Johansson T."/>
            <person name="Persson P."/>
            <person name="Tunlid A."/>
        </authorList>
    </citation>
    <scope>NUCLEOTIDE SEQUENCE [LARGE SCALE GENOMIC DNA]</scope>
    <source>
        <strain evidence="2 3">CBS 101986</strain>
    </source>
</reference>
<dbReference type="OrthoDB" id="5231159at2759"/>
<dbReference type="Pfam" id="PF26632">
    <property type="entry name" value="DUF8205"/>
    <property type="match status" value="1"/>
</dbReference>
<organism evidence="2 3">
    <name type="scientific">Psilocybe cf. subviscida</name>
    <dbReference type="NCBI Taxonomy" id="2480587"/>
    <lineage>
        <taxon>Eukaryota</taxon>
        <taxon>Fungi</taxon>
        <taxon>Dikarya</taxon>
        <taxon>Basidiomycota</taxon>
        <taxon>Agaricomycotina</taxon>
        <taxon>Agaricomycetes</taxon>
        <taxon>Agaricomycetidae</taxon>
        <taxon>Agaricales</taxon>
        <taxon>Agaricineae</taxon>
        <taxon>Strophariaceae</taxon>
        <taxon>Psilocybe</taxon>
    </lineage>
</organism>
<proteinExistence type="predicted"/>
<dbReference type="EMBL" id="JAACJJ010000032">
    <property type="protein sequence ID" value="KAF5317835.1"/>
    <property type="molecule type" value="Genomic_DNA"/>
</dbReference>
<gene>
    <name evidence="2" type="ORF">D9619_012639</name>
</gene>
<sequence>MNSASPKPATANKKNVPQAGNPPVLVQCSGLCGRTGGIDGVVLKFCSGCKVMSYCSVEDIVIRTLLSANVLAGTFSNKLRTYRSKHKQYCSKNVEKNLGSFVQRMLSHDHPLRQWIHMCLVKEFSITKENMCAMARKPLYAQMNIGIEPADIRQLFKLQKSNIPADFDHEGPVRGILQMHNIASLDRLPSYTNFATPSMISTWKEVRADMDHAGRCHFPLVILRVMDGFEEHHFVNTVPIFMTSLEEAWKPRSLKKIIQIMVPADAKPNHIAVLEMINFMNELIRADTKNKLRMRTPFRACDKSLLIDAGYEPDPEYIQIVLRSKLFREPIYHAHVLAHPEDAASPMETYLLAHHGKWEAEKERRESLVCEQCAKCTCPT</sequence>